<evidence type="ECO:0000259" key="5">
    <source>
        <dbReference type="SMART" id="SM01074"/>
    </source>
</evidence>
<keyword evidence="2" id="KW-0235">DNA replication</keyword>
<dbReference type="Gene3D" id="1.10.10.10">
    <property type="entry name" value="Winged helix-like DNA-binding domain superfamily/Winged helix DNA-binding domain"/>
    <property type="match status" value="1"/>
</dbReference>
<sequence>MVEQDQSEPVRTRDIYEPYEMVCEKEGQGPVPNRAVREYLSELETLGIVSSTEVNRGLDGGVYKEHSLDQPVSAVKAGLSEFVDTTE</sequence>
<dbReference type="GO" id="GO:0006260">
    <property type="term" value="P:DNA replication"/>
    <property type="evidence" value="ECO:0007669"/>
    <property type="project" value="UniProtKB-KW"/>
</dbReference>
<keyword evidence="6" id="KW-0131">Cell cycle</keyword>
<evidence type="ECO:0000256" key="3">
    <source>
        <dbReference type="ARBA" id="ARBA00022741"/>
    </source>
</evidence>
<keyword evidence="3" id="KW-0547">Nucleotide-binding</keyword>
<dbReference type="GO" id="GO:0005524">
    <property type="term" value="F:ATP binding"/>
    <property type="evidence" value="ECO:0007669"/>
    <property type="project" value="UniProtKB-KW"/>
</dbReference>
<dbReference type="EMBL" id="FNIA01000032">
    <property type="protein sequence ID" value="SDN39018.1"/>
    <property type="molecule type" value="Genomic_DNA"/>
</dbReference>
<evidence type="ECO:0000256" key="4">
    <source>
        <dbReference type="ARBA" id="ARBA00022840"/>
    </source>
</evidence>
<keyword evidence="7" id="KW-1185">Reference proteome</keyword>
<keyword evidence="4" id="KW-0067">ATP-binding</keyword>
<proteinExistence type="inferred from homology"/>
<dbReference type="InterPro" id="IPR015163">
    <property type="entry name" value="Cdc6_C"/>
</dbReference>
<name>A0A1H0B052_9EURY</name>
<dbReference type="Pfam" id="PF09079">
    <property type="entry name" value="WHD_Cdc6"/>
    <property type="match status" value="1"/>
</dbReference>
<keyword evidence="6" id="KW-0132">Cell division</keyword>
<dbReference type="CDD" id="cd08768">
    <property type="entry name" value="Cdc6_C"/>
    <property type="match status" value="1"/>
</dbReference>
<protein>
    <submittedName>
        <fullName evidence="6">Cell division control protein 6</fullName>
    </submittedName>
</protein>
<evidence type="ECO:0000256" key="1">
    <source>
        <dbReference type="ARBA" id="ARBA00006184"/>
    </source>
</evidence>
<dbReference type="SMART" id="SM01074">
    <property type="entry name" value="Cdc6_C"/>
    <property type="match status" value="1"/>
</dbReference>
<dbReference type="STRING" id="996166.SAMN05192554_1323"/>
<evidence type="ECO:0000256" key="2">
    <source>
        <dbReference type="ARBA" id="ARBA00022705"/>
    </source>
</evidence>
<evidence type="ECO:0000313" key="6">
    <source>
        <dbReference type="EMBL" id="SDN39018.1"/>
    </source>
</evidence>
<dbReference type="InterPro" id="IPR036388">
    <property type="entry name" value="WH-like_DNA-bd_sf"/>
</dbReference>
<gene>
    <name evidence="6" type="ORF">SAMN05192554_1323</name>
</gene>
<accession>A0A1H0B052</accession>
<dbReference type="SUPFAM" id="SSF46785">
    <property type="entry name" value="Winged helix' DNA-binding domain"/>
    <property type="match status" value="1"/>
</dbReference>
<dbReference type="AlphaFoldDB" id="A0A1H0B052"/>
<dbReference type="Proteomes" id="UP000199370">
    <property type="component" value="Unassembled WGS sequence"/>
</dbReference>
<comment type="similarity">
    <text evidence="1">Belongs to the CDC6/cdc18 family.</text>
</comment>
<dbReference type="GO" id="GO:0051301">
    <property type="term" value="P:cell division"/>
    <property type="evidence" value="ECO:0007669"/>
    <property type="project" value="UniProtKB-KW"/>
</dbReference>
<reference evidence="6 7" key="1">
    <citation type="submission" date="2016-10" db="EMBL/GenBank/DDBJ databases">
        <authorList>
            <person name="de Groot N.N."/>
        </authorList>
    </citation>
    <scope>NUCLEOTIDE SEQUENCE [LARGE SCALE GENOMIC DNA]</scope>
    <source>
        <strain evidence="7">EB21,IBRC-M 10013,KCTC 4048</strain>
    </source>
</reference>
<organism evidence="6 7">
    <name type="scientific">Haloarchaeobius iranensis</name>
    <dbReference type="NCBI Taxonomy" id="996166"/>
    <lineage>
        <taxon>Archaea</taxon>
        <taxon>Methanobacteriati</taxon>
        <taxon>Methanobacteriota</taxon>
        <taxon>Stenosarchaea group</taxon>
        <taxon>Halobacteria</taxon>
        <taxon>Halobacteriales</taxon>
        <taxon>Halorubellaceae</taxon>
        <taxon>Haloarchaeobius</taxon>
    </lineage>
</organism>
<feature type="domain" description="Cdc6 C-terminal" evidence="5">
    <location>
        <begin position="1"/>
        <end position="79"/>
    </location>
</feature>
<dbReference type="InterPro" id="IPR036390">
    <property type="entry name" value="WH_DNA-bd_sf"/>
</dbReference>
<evidence type="ECO:0000313" key="7">
    <source>
        <dbReference type="Proteomes" id="UP000199370"/>
    </source>
</evidence>